<comment type="caution">
    <text evidence="8">The sequence shown here is derived from an EMBL/GenBank/DDBJ whole genome shotgun (WGS) entry which is preliminary data.</text>
</comment>
<evidence type="ECO:0000313" key="8">
    <source>
        <dbReference type="EMBL" id="MCH5597208.1"/>
    </source>
</evidence>
<feature type="domain" description="Large ribosomal subunit protein uL15/eL18" evidence="7">
    <location>
        <begin position="77"/>
        <end position="146"/>
    </location>
</feature>
<dbReference type="HAMAP" id="MF_01341">
    <property type="entry name" value="Ribosomal_uL15"/>
    <property type="match status" value="1"/>
</dbReference>
<evidence type="ECO:0000256" key="5">
    <source>
        <dbReference type="RuleBase" id="RU003888"/>
    </source>
</evidence>
<name>A0ABS9SFS0_9BACT</name>
<evidence type="ECO:0000313" key="9">
    <source>
        <dbReference type="Proteomes" id="UP001202248"/>
    </source>
</evidence>
<dbReference type="InterPro" id="IPR036227">
    <property type="entry name" value="Ribosomal_uL15/eL18_sf"/>
</dbReference>
<sequence>MKLHELKPAKGSTHKEKRIGRGEGSGYGGTSTKGNKGGQSRAGYKSKMAHEGGQMPIQRRVPKRGFKNPGRITYKVFNVGQFDHYAEAYGLTEFTFDSLYEIGAVAKTDKVKILGNGELKGKFNFKVHAISEKAKSLIEGVGGTVEILK</sequence>
<dbReference type="InterPro" id="IPR030878">
    <property type="entry name" value="Ribosomal_uL15"/>
</dbReference>
<evidence type="ECO:0000256" key="3">
    <source>
        <dbReference type="ARBA" id="ARBA00023274"/>
    </source>
</evidence>
<evidence type="ECO:0000256" key="6">
    <source>
        <dbReference type="SAM" id="MobiDB-lite"/>
    </source>
</evidence>
<feature type="region of interest" description="Disordered" evidence="6">
    <location>
        <begin position="1"/>
        <end position="66"/>
    </location>
</feature>
<gene>
    <name evidence="4 8" type="primary">rplO</name>
    <name evidence="8" type="ORF">MKP09_04460</name>
</gene>
<dbReference type="NCBIfam" id="TIGR01071">
    <property type="entry name" value="rplO_bact"/>
    <property type="match status" value="1"/>
</dbReference>
<proteinExistence type="inferred from homology"/>
<keyword evidence="4" id="KW-0694">RNA-binding</keyword>
<dbReference type="InterPro" id="IPR005749">
    <property type="entry name" value="Ribosomal_uL15_bac-type"/>
</dbReference>
<dbReference type="PROSITE" id="PS00475">
    <property type="entry name" value="RIBOSOMAL_L15"/>
    <property type="match status" value="1"/>
</dbReference>
<organism evidence="8 9">
    <name type="scientific">Niabella ginsengisoli</name>
    <dbReference type="NCBI Taxonomy" id="522298"/>
    <lineage>
        <taxon>Bacteria</taxon>
        <taxon>Pseudomonadati</taxon>
        <taxon>Bacteroidota</taxon>
        <taxon>Chitinophagia</taxon>
        <taxon>Chitinophagales</taxon>
        <taxon>Chitinophagaceae</taxon>
        <taxon>Niabella</taxon>
    </lineage>
</organism>
<keyword evidence="2 4" id="KW-0689">Ribosomal protein</keyword>
<dbReference type="EMBL" id="JAKWBL010000001">
    <property type="protein sequence ID" value="MCH5597208.1"/>
    <property type="molecule type" value="Genomic_DNA"/>
</dbReference>
<evidence type="ECO:0000256" key="2">
    <source>
        <dbReference type="ARBA" id="ARBA00022980"/>
    </source>
</evidence>
<dbReference type="SUPFAM" id="SSF52080">
    <property type="entry name" value="Ribosomal proteins L15p and L18e"/>
    <property type="match status" value="1"/>
</dbReference>
<evidence type="ECO:0000256" key="1">
    <source>
        <dbReference type="ARBA" id="ARBA00007320"/>
    </source>
</evidence>
<comment type="function">
    <text evidence="4">Binds to the 23S rRNA.</text>
</comment>
<dbReference type="Pfam" id="PF00828">
    <property type="entry name" value="Ribosomal_L27A"/>
    <property type="match status" value="1"/>
</dbReference>
<comment type="similarity">
    <text evidence="1 4 5">Belongs to the universal ribosomal protein uL15 family.</text>
</comment>
<evidence type="ECO:0000256" key="4">
    <source>
        <dbReference type="HAMAP-Rule" id="MF_01341"/>
    </source>
</evidence>
<reference evidence="8 9" key="1">
    <citation type="submission" date="2022-02" db="EMBL/GenBank/DDBJ databases">
        <authorList>
            <person name="Min J."/>
        </authorList>
    </citation>
    <scope>NUCLEOTIDE SEQUENCE [LARGE SCALE GENOMIC DNA]</scope>
    <source>
        <strain evidence="8 9">GR10-1</strain>
    </source>
</reference>
<dbReference type="PANTHER" id="PTHR12934:SF11">
    <property type="entry name" value="LARGE RIBOSOMAL SUBUNIT PROTEIN UL15M"/>
    <property type="match status" value="1"/>
</dbReference>
<dbReference type="GO" id="GO:0005840">
    <property type="term" value="C:ribosome"/>
    <property type="evidence" value="ECO:0007669"/>
    <property type="project" value="UniProtKB-KW"/>
</dbReference>
<dbReference type="InterPro" id="IPR001196">
    <property type="entry name" value="Ribosomal_uL15_CS"/>
</dbReference>
<evidence type="ECO:0000259" key="7">
    <source>
        <dbReference type="Pfam" id="PF00828"/>
    </source>
</evidence>
<dbReference type="Proteomes" id="UP001202248">
    <property type="component" value="Unassembled WGS sequence"/>
</dbReference>
<feature type="compositionally biased region" description="Gly residues" evidence="6">
    <location>
        <begin position="22"/>
        <end position="37"/>
    </location>
</feature>
<dbReference type="RefSeq" id="WP_240826610.1">
    <property type="nucleotide sequence ID" value="NZ_JAKWBL010000001.1"/>
</dbReference>
<dbReference type="Gene3D" id="3.100.10.10">
    <property type="match status" value="1"/>
</dbReference>
<protein>
    <recommendedName>
        <fullName evidence="4">Large ribosomal subunit protein uL15</fullName>
    </recommendedName>
</protein>
<keyword evidence="3 4" id="KW-0687">Ribonucleoprotein</keyword>
<keyword evidence="4" id="KW-0699">rRNA-binding</keyword>
<comment type="subunit">
    <text evidence="4">Part of the 50S ribosomal subunit.</text>
</comment>
<keyword evidence="9" id="KW-1185">Reference proteome</keyword>
<dbReference type="PANTHER" id="PTHR12934">
    <property type="entry name" value="50S RIBOSOMAL PROTEIN L15"/>
    <property type="match status" value="1"/>
</dbReference>
<dbReference type="InterPro" id="IPR021131">
    <property type="entry name" value="Ribosomal_uL15/eL18"/>
</dbReference>
<accession>A0ABS9SFS0</accession>